<dbReference type="EMBL" id="PYDT01000001">
    <property type="protein sequence ID" value="THU71338.1"/>
    <property type="molecule type" value="Genomic_DNA"/>
</dbReference>
<dbReference type="Proteomes" id="UP000317650">
    <property type="component" value="Chromosome 4"/>
</dbReference>
<accession>A0A4S8K8Q2</accession>
<evidence type="ECO:0000256" key="1">
    <source>
        <dbReference type="ARBA" id="ARBA00012386"/>
    </source>
</evidence>
<dbReference type="InterPro" id="IPR039262">
    <property type="entry name" value="DTWD2/TAPT"/>
</dbReference>
<proteinExistence type="inferred from homology"/>
<evidence type="ECO:0000256" key="2">
    <source>
        <dbReference type="ARBA" id="ARBA00022679"/>
    </source>
</evidence>
<evidence type="ECO:0000313" key="9">
    <source>
        <dbReference type="EMBL" id="THU71338.1"/>
    </source>
</evidence>
<dbReference type="STRING" id="52838.A0A4S8K8Q2"/>
<evidence type="ECO:0000313" key="10">
    <source>
        <dbReference type="Proteomes" id="UP000317650"/>
    </source>
</evidence>
<dbReference type="GO" id="GO:0008033">
    <property type="term" value="P:tRNA processing"/>
    <property type="evidence" value="ECO:0007669"/>
    <property type="project" value="UniProtKB-KW"/>
</dbReference>
<evidence type="ECO:0000259" key="8">
    <source>
        <dbReference type="SMART" id="SM01144"/>
    </source>
</evidence>
<keyword evidence="3" id="KW-0949">S-adenosyl-L-methionine</keyword>
<comment type="catalytic activity">
    <reaction evidence="6">
        <text>a uridine in tRNA + S-adenosyl-L-methionine = a 3-[(3S)-3-amino-3-carboxypropyl]uridine in tRNA + S-methyl-5'-thioadenosine + H(+)</text>
        <dbReference type="Rhea" id="RHEA:62432"/>
        <dbReference type="Rhea" id="RHEA-COMP:13339"/>
        <dbReference type="Rhea" id="RHEA-COMP:16092"/>
        <dbReference type="ChEBI" id="CHEBI:15378"/>
        <dbReference type="ChEBI" id="CHEBI:17509"/>
        <dbReference type="ChEBI" id="CHEBI:59789"/>
        <dbReference type="ChEBI" id="CHEBI:65315"/>
        <dbReference type="ChEBI" id="CHEBI:82930"/>
        <dbReference type="EC" id="2.5.1.25"/>
    </reaction>
</comment>
<dbReference type="PANTHER" id="PTHR21392:SF0">
    <property type="entry name" value="TRNA-URIDINE AMINOCARBOXYPROPYLTRANSFERASE 2"/>
    <property type="match status" value="1"/>
</dbReference>
<feature type="compositionally biased region" description="Basic and acidic residues" evidence="7">
    <location>
        <begin position="277"/>
        <end position="287"/>
    </location>
</feature>
<evidence type="ECO:0000256" key="6">
    <source>
        <dbReference type="ARBA" id="ARBA00048718"/>
    </source>
</evidence>
<dbReference type="InterPro" id="IPR005636">
    <property type="entry name" value="DTW"/>
</dbReference>
<evidence type="ECO:0000256" key="7">
    <source>
        <dbReference type="SAM" id="MobiDB-lite"/>
    </source>
</evidence>
<evidence type="ECO:0000256" key="3">
    <source>
        <dbReference type="ARBA" id="ARBA00022691"/>
    </source>
</evidence>
<dbReference type="GO" id="GO:0016432">
    <property type="term" value="F:tRNA-uridine aminocarboxypropyltransferase activity"/>
    <property type="evidence" value="ECO:0007669"/>
    <property type="project" value="UniProtKB-EC"/>
</dbReference>
<comment type="similarity">
    <text evidence="5">Belongs to the TDD superfamily. DTWD2 family.</text>
</comment>
<feature type="domain" description="DTW" evidence="8">
    <location>
        <begin position="30"/>
        <end position="242"/>
    </location>
</feature>
<dbReference type="Pfam" id="PF03942">
    <property type="entry name" value="DTW"/>
    <property type="match status" value="1"/>
</dbReference>
<name>A0A4S8K8Q2_MUSBA</name>
<keyword evidence="10" id="KW-1185">Reference proteome</keyword>
<dbReference type="EC" id="2.5.1.25" evidence="1"/>
<feature type="region of interest" description="Disordered" evidence="7">
    <location>
        <begin position="1"/>
        <end position="26"/>
    </location>
</feature>
<organism evidence="9 10">
    <name type="scientific">Musa balbisiana</name>
    <name type="common">Banana</name>
    <dbReference type="NCBI Taxonomy" id="52838"/>
    <lineage>
        <taxon>Eukaryota</taxon>
        <taxon>Viridiplantae</taxon>
        <taxon>Streptophyta</taxon>
        <taxon>Embryophyta</taxon>
        <taxon>Tracheophyta</taxon>
        <taxon>Spermatophyta</taxon>
        <taxon>Magnoliopsida</taxon>
        <taxon>Liliopsida</taxon>
        <taxon>Zingiberales</taxon>
        <taxon>Musaceae</taxon>
        <taxon>Musa</taxon>
    </lineage>
</organism>
<feature type="compositionally biased region" description="Acidic residues" evidence="7">
    <location>
        <begin position="13"/>
        <end position="24"/>
    </location>
</feature>
<dbReference type="SMART" id="SM01144">
    <property type="entry name" value="DTW"/>
    <property type="match status" value="1"/>
</dbReference>
<keyword evidence="4" id="KW-0819">tRNA processing</keyword>
<feature type="region of interest" description="Disordered" evidence="7">
    <location>
        <begin position="247"/>
        <end position="287"/>
    </location>
</feature>
<dbReference type="PANTHER" id="PTHR21392">
    <property type="entry name" value="TRNA-URIDINE AMINOCARBOXYPROPYLTRANSFERASE 2"/>
    <property type="match status" value="1"/>
</dbReference>
<dbReference type="AlphaFoldDB" id="A0A4S8K8Q2"/>
<evidence type="ECO:0000256" key="4">
    <source>
        <dbReference type="ARBA" id="ARBA00022694"/>
    </source>
</evidence>
<gene>
    <name evidence="9" type="ORF">C4D60_Mb04t00350</name>
</gene>
<reference evidence="9 10" key="1">
    <citation type="journal article" date="2019" name="Nat. Plants">
        <title>Genome sequencing of Musa balbisiana reveals subgenome evolution and function divergence in polyploid bananas.</title>
        <authorList>
            <person name="Yao X."/>
        </authorList>
    </citation>
    <scope>NUCLEOTIDE SEQUENCE [LARGE SCALE GENOMIC DNA]</scope>
    <source>
        <strain evidence="10">cv. DH-PKW</strain>
        <tissue evidence="9">Leaves</tissue>
    </source>
</reference>
<evidence type="ECO:0000256" key="5">
    <source>
        <dbReference type="ARBA" id="ARBA00034489"/>
    </source>
</evidence>
<keyword evidence="2" id="KW-0808">Transferase</keyword>
<protein>
    <recommendedName>
        <fullName evidence="1">tRNA-uridine aminocarboxypropyltransferase</fullName>
        <ecNumber evidence="1">2.5.1.25</ecNumber>
    </recommendedName>
</protein>
<comment type="caution">
    <text evidence="9">The sequence shown here is derived from an EMBL/GenBank/DDBJ whole genome shotgun (WGS) entry which is preliminary data.</text>
</comment>
<sequence>MGGDGSPLRTCVDAEEEEEEEPVVEEGQGKREMCWDGCGRPASVCVCAHLPPQPLHTSTTVVVLHHPHELRRNPLATLPLLARCLRRCHTLSGRRLRPGSHPLLDSLYHGHRGDAPSAVFLFPGGRELGLLAADAAGPASVLVVFDGTWRQAKEMVAASLPFLDQFATRVSLGCCEPGVEGPSTFESELVLRKEPFKGCVSTMEAVARALRVMEPDGKGAAVEATLLSLLRAMVGFQACHLKPMKPRSKLRKKDMTMAAGPKKENEKENANGSTEAAEERHYMEPIC</sequence>